<organism evidence="2 3">
    <name type="scientific">Salinimonas marina</name>
    <dbReference type="NCBI Taxonomy" id="2785918"/>
    <lineage>
        <taxon>Bacteria</taxon>
        <taxon>Pseudomonadati</taxon>
        <taxon>Pseudomonadota</taxon>
        <taxon>Gammaproteobacteria</taxon>
        <taxon>Alteromonadales</taxon>
        <taxon>Alteromonadaceae</taxon>
        <taxon>Alteromonas/Salinimonas group</taxon>
        <taxon>Salinimonas</taxon>
    </lineage>
</organism>
<dbReference type="InterPro" id="IPR029069">
    <property type="entry name" value="HotDog_dom_sf"/>
</dbReference>
<evidence type="ECO:0000313" key="3">
    <source>
        <dbReference type="Proteomes" id="UP000595095"/>
    </source>
</evidence>
<protein>
    <submittedName>
        <fullName evidence="2">MaoC family dehydratase</fullName>
    </submittedName>
</protein>
<proteinExistence type="predicted"/>
<evidence type="ECO:0000259" key="1">
    <source>
        <dbReference type="Pfam" id="PF01575"/>
    </source>
</evidence>
<reference evidence="2 3" key="1">
    <citation type="submission" date="2020-11" db="EMBL/GenBank/DDBJ databases">
        <title>Complete genome sequence for Salinimonas sp. strain G2-b.</title>
        <authorList>
            <person name="Park S.-J."/>
        </authorList>
    </citation>
    <scope>NUCLEOTIDE SEQUENCE [LARGE SCALE GENOMIC DNA]</scope>
    <source>
        <strain evidence="2 3">G2-b</strain>
    </source>
</reference>
<dbReference type="PANTHER" id="PTHR42993">
    <property type="entry name" value="MAOC-LIKE DEHYDRATASE DOMAIN-CONTAINING PROTEIN"/>
    <property type="match status" value="1"/>
</dbReference>
<dbReference type="Gene3D" id="3.10.129.10">
    <property type="entry name" value="Hotdog Thioesterase"/>
    <property type="match status" value="1"/>
</dbReference>
<dbReference type="KEGG" id="smaa:IT774_02690"/>
<dbReference type="InterPro" id="IPR039375">
    <property type="entry name" value="NodN-like"/>
</dbReference>
<dbReference type="AlphaFoldDB" id="A0A7S9DZD1"/>
<dbReference type="InterPro" id="IPR002539">
    <property type="entry name" value="MaoC-like_dom"/>
</dbReference>
<dbReference type="Pfam" id="PF01575">
    <property type="entry name" value="MaoC_dehydratas"/>
    <property type="match status" value="1"/>
</dbReference>
<dbReference type="PANTHER" id="PTHR42993:SF1">
    <property type="entry name" value="MAOC-LIKE DEHYDRATASE DOMAIN-CONTAINING PROTEIN"/>
    <property type="match status" value="1"/>
</dbReference>
<dbReference type="SUPFAM" id="SSF54637">
    <property type="entry name" value="Thioesterase/thiol ester dehydrase-isomerase"/>
    <property type="match status" value="1"/>
</dbReference>
<sequence>MQTVTPQQMLNSVGTSLPPTDWFCVTQQQIDQFADCTHDHQFIHVDEEKARQTPFGTTIAHGFLTLSMLSYFAESFSLQVEGAVMGINYGFNKVRFLAPVSQGARIRCIAQVKGVDNTKPGQYKVTYDVIIEIENSDKPALMAEWIGLQLVKQ</sequence>
<keyword evidence="3" id="KW-1185">Reference proteome</keyword>
<feature type="domain" description="MaoC-like" evidence="1">
    <location>
        <begin position="12"/>
        <end position="128"/>
    </location>
</feature>
<evidence type="ECO:0000313" key="2">
    <source>
        <dbReference type="EMBL" id="QPG06145.1"/>
    </source>
</evidence>
<dbReference type="CDD" id="cd03450">
    <property type="entry name" value="NodN"/>
    <property type="match status" value="1"/>
</dbReference>
<dbReference type="EMBL" id="CP064795">
    <property type="protein sequence ID" value="QPG06145.1"/>
    <property type="molecule type" value="Genomic_DNA"/>
</dbReference>
<dbReference type="RefSeq" id="WP_195811222.1">
    <property type="nucleotide sequence ID" value="NZ_CP064795.1"/>
</dbReference>
<accession>A0A7S9DZD1</accession>
<name>A0A7S9DZD1_9ALTE</name>
<gene>
    <name evidence="2" type="ORF">IT774_02690</name>
</gene>
<dbReference type="Proteomes" id="UP000595095">
    <property type="component" value="Chromosome"/>
</dbReference>